<dbReference type="InterPro" id="IPR036320">
    <property type="entry name" value="Glycosyl_Trfase_fam3_N_dom_sf"/>
</dbReference>
<dbReference type="FunFam" id="3.40.1030.10:FF:000002">
    <property type="entry name" value="Anthranilate phosphoribosyltransferase"/>
    <property type="match status" value="1"/>
</dbReference>
<feature type="binding site" evidence="12">
    <location>
        <position position="121"/>
    </location>
    <ligand>
        <name>5-phospho-alpha-D-ribose 1-diphosphate</name>
        <dbReference type="ChEBI" id="CHEBI:58017"/>
    </ligand>
</feature>
<dbReference type="Pfam" id="PF00591">
    <property type="entry name" value="Glycos_transf_3"/>
    <property type="match status" value="1"/>
</dbReference>
<dbReference type="InterPro" id="IPR005940">
    <property type="entry name" value="Anthranilate_Pribosyl_Tfrase"/>
</dbReference>
<dbReference type="GO" id="GO:0000287">
    <property type="term" value="F:magnesium ion binding"/>
    <property type="evidence" value="ECO:0007669"/>
    <property type="project" value="UniProtKB-UniRule"/>
</dbReference>
<dbReference type="Proteomes" id="UP001139095">
    <property type="component" value="Unassembled WGS sequence"/>
</dbReference>
<accession>A0A9X1IMG4</accession>
<evidence type="ECO:0000256" key="12">
    <source>
        <dbReference type="HAMAP-Rule" id="MF_00211"/>
    </source>
</evidence>
<reference evidence="15" key="1">
    <citation type="submission" date="2021-10" db="EMBL/GenBank/DDBJ databases">
        <title>Marinomonas pontica sp. nov., isolated from the Black Sea.</title>
        <authorList>
            <person name="Zhao L.-H."/>
            <person name="Xue J.-H."/>
        </authorList>
    </citation>
    <scope>NUCLEOTIDE SEQUENCE</scope>
    <source>
        <strain evidence="15">E8</strain>
    </source>
</reference>
<dbReference type="SUPFAM" id="SSF52418">
    <property type="entry name" value="Nucleoside phosphorylase/phosphoribosyltransferase catalytic domain"/>
    <property type="match status" value="1"/>
</dbReference>
<name>A0A9X1IMG4_9GAMM</name>
<keyword evidence="4 12" id="KW-0328">Glycosyltransferase</keyword>
<dbReference type="SUPFAM" id="SSF47648">
    <property type="entry name" value="Nucleoside phosphorylase/phosphoribosyltransferase N-terminal domain"/>
    <property type="match status" value="1"/>
</dbReference>
<dbReference type="FunFam" id="1.20.970.10:FF:000006">
    <property type="entry name" value="Anthranilate phosphoribosyltransferase"/>
    <property type="match status" value="1"/>
</dbReference>
<evidence type="ECO:0000256" key="7">
    <source>
        <dbReference type="ARBA" id="ARBA00022822"/>
    </source>
</evidence>
<dbReference type="NCBIfam" id="TIGR01245">
    <property type="entry name" value="trpD"/>
    <property type="match status" value="1"/>
</dbReference>
<evidence type="ECO:0000256" key="4">
    <source>
        <dbReference type="ARBA" id="ARBA00022676"/>
    </source>
</evidence>
<comment type="subunit">
    <text evidence="2 12">Homodimer.</text>
</comment>
<evidence type="ECO:0000256" key="8">
    <source>
        <dbReference type="ARBA" id="ARBA00022842"/>
    </source>
</evidence>
<dbReference type="InterPro" id="IPR017459">
    <property type="entry name" value="Glycosyl_Trfase_fam3_N_dom"/>
</dbReference>
<feature type="binding site" evidence="12">
    <location>
        <begin position="109"/>
        <end position="117"/>
    </location>
    <ligand>
        <name>5-phospho-alpha-D-ribose 1-diphosphate</name>
        <dbReference type="ChEBI" id="CHEBI:58017"/>
    </ligand>
</feature>
<evidence type="ECO:0000256" key="9">
    <source>
        <dbReference type="ARBA" id="ARBA00023141"/>
    </source>
</evidence>
<dbReference type="GO" id="GO:0000162">
    <property type="term" value="P:L-tryptophan biosynthetic process"/>
    <property type="evidence" value="ECO:0007669"/>
    <property type="project" value="UniProtKB-UniRule"/>
</dbReference>
<evidence type="ECO:0000256" key="11">
    <source>
        <dbReference type="ARBA" id="ARBA00061188"/>
    </source>
</evidence>
<dbReference type="Pfam" id="PF02885">
    <property type="entry name" value="Glycos_trans_3N"/>
    <property type="match status" value="1"/>
</dbReference>
<dbReference type="AlphaFoldDB" id="A0A9X1IMG4"/>
<dbReference type="PANTHER" id="PTHR43285">
    <property type="entry name" value="ANTHRANILATE PHOSPHORIBOSYLTRANSFERASE"/>
    <property type="match status" value="1"/>
</dbReference>
<organism evidence="15 16">
    <name type="scientific">Marinomonas algarum</name>
    <dbReference type="NCBI Taxonomy" id="2883105"/>
    <lineage>
        <taxon>Bacteria</taxon>
        <taxon>Pseudomonadati</taxon>
        <taxon>Pseudomonadota</taxon>
        <taxon>Gammaproteobacteria</taxon>
        <taxon>Oceanospirillales</taxon>
        <taxon>Oceanospirillaceae</taxon>
        <taxon>Marinomonas</taxon>
    </lineage>
</organism>
<feature type="domain" description="Glycosyl transferase family 3" evidence="13">
    <location>
        <begin position="74"/>
        <end position="326"/>
    </location>
</feature>
<evidence type="ECO:0000256" key="2">
    <source>
        <dbReference type="ARBA" id="ARBA00011738"/>
    </source>
</evidence>
<comment type="similarity">
    <text evidence="11">In the C-terminal section; belongs to the anthranilate phosphoribosyltransferase family.</text>
</comment>
<dbReference type="GO" id="GO:0004048">
    <property type="term" value="F:anthranilate phosphoribosyltransferase activity"/>
    <property type="evidence" value="ECO:0007669"/>
    <property type="project" value="UniProtKB-UniRule"/>
</dbReference>
<feature type="binding site" evidence="12">
    <location>
        <position position="227"/>
    </location>
    <ligand>
        <name>Mg(2+)</name>
        <dbReference type="ChEBI" id="CHEBI:18420"/>
        <label>1</label>
    </ligand>
</feature>
<evidence type="ECO:0000256" key="5">
    <source>
        <dbReference type="ARBA" id="ARBA00022679"/>
    </source>
</evidence>
<evidence type="ECO:0000256" key="3">
    <source>
        <dbReference type="ARBA" id="ARBA00022605"/>
    </source>
</evidence>
<keyword evidence="7 12" id="KW-0822">Tryptophan biosynthesis</keyword>
<keyword evidence="6 12" id="KW-0479">Metal-binding</keyword>
<gene>
    <name evidence="12 15" type="primary">trpD</name>
    <name evidence="15" type="ORF">LG368_03780</name>
</gene>
<comment type="caution">
    <text evidence="12">Lacks conserved residue(s) required for the propagation of feature annotation.</text>
</comment>
<dbReference type="InterPro" id="IPR035902">
    <property type="entry name" value="Nuc_phospho_transferase"/>
</dbReference>
<keyword evidence="16" id="KW-1185">Reference proteome</keyword>
<comment type="similarity">
    <text evidence="12">Belongs to the anthranilate phosphoribosyltransferase family.</text>
</comment>
<comment type="catalytic activity">
    <reaction evidence="10 12">
        <text>N-(5-phospho-beta-D-ribosyl)anthranilate + diphosphate = 5-phospho-alpha-D-ribose 1-diphosphate + anthranilate</text>
        <dbReference type="Rhea" id="RHEA:11768"/>
        <dbReference type="ChEBI" id="CHEBI:16567"/>
        <dbReference type="ChEBI" id="CHEBI:18277"/>
        <dbReference type="ChEBI" id="CHEBI:33019"/>
        <dbReference type="ChEBI" id="CHEBI:58017"/>
        <dbReference type="EC" id="2.4.2.18"/>
    </reaction>
</comment>
<dbReference type="HAMAP" id="MF_00211">
    <property type="entry name" value="TrpD"/>
    <property type="match status" value="1"/>
</dbReference>
<dbReference type="RefSeq" id="WP_226753396.1">
    <property type="nucleotide sequence ID" value="NZ_JAJATW010000003.1"/>
</dbReference>
<evidence type="ECO:0000259" key="14">
    <source>
        <dbReference type="Pfam" id="PF02885"/>
    </source>
</evidence>
<dbReference type="InterPro" id="IPR000312">
    <property type="entry name" value="Glycosyl_Trfase_fam3"/>
</dbReference>
<keyword evidence="5 12" id="KW-0808">Transferase</keyword>
<feature type="binding site" evidence="12">
    <location>
        <position position="81"/>
    </location>
    <ligand>
        <name>anthranilate</name>
        <dbReference type="ChEBI" id="CHEBI:16567"/>
        <label>1</label>
    </ligand>
</feature>
<comment type="function">
    <text evidence="12">Catalyzes the transfer of the phosphoribosyl group of 5-phosphorylribose-1-pyrophosphate (PRPP) to anthranilate to yield N-(5'-phosphoribosyl)-anthranilate (PRA).</text>
</comment>
<evidence type="ECO:0000256" key="6">
    <source>
        <dbReference type="ARBA" id="ARBA00022723"/>
    </source>
</evidence>
<comment type="cofactor">
    <cofactor evidence="12">
        <name>Mg(2+)</name>
        <dbReference type="ChEBI" id="CHEBI:18420"/>
    </cofactor>
    <text evidence="12">Binds 2 magnesium ions per monomer.</text>
</comment>
<dbReference type="Gene3D" id="3.40.1030.10">
    <property type="entry name" value="Nucleoside phosphorylase/phosphoribosyltransferase catalytic domain"/>
    <property type="match status" value="1"/>
</dbReference>
<evidence type="ECO:0000313" key="15">
    <source>
        <dbReference type="EMBL" id="MCB5161016.1"/>
    </source>
</evidence>
<comment type="caution">
    <text evidence="15">The sequence shown here is derived from an EMBL/GenBank/DDBJ whole genome shotgun (WGS) entry which is preliminary data.</text>
</comment>
<keyword evidence="9 12" id="KW-0057">Aromatic amino acid biosynthesis</keyword>
<keyword evidence="8 12" id="KW-0460">Magnesium</keyword>
<feature type="binding site" evidence="12">
    <location>
        <position position="226"/>
    </location>
    <ligand>
        <name>Mg(2+)</name>
        <dbReference type="ChEBI" id="CHEBI:18420"/>
        <label>2</label>
    </ligand>
</feature>
<dbReference type="PANTHER" id="PTHR43285:SF2">
    <property type="entry name" value="ANTHRANILATE PHOSPHORIBOSYLTRANSFERASE"/>
    <property type="match status" value="1"/>
</dbReference>
<feature type="binding site" evidence="12">
    <location>
        <begin position="84"/>
        <end position="85"/>
    </location>
    <ligand>
        <name>5-phospho-alpha-D-ribose 1-diphosphate</name>
        <dbReference type="ChEBI" id="CHEBI:58017"/>
    </ligand>
</feature>
<proteinExistence type="inferred from homology"/>
<keyword evidence="3 12" id="KW-0028">Amino-acid biosynthesis</keyword>
<dbReference type="EC" id="2.4.2.18" evidence="12"/>
<evidence type="ECO:0000313" key="16">
    <source>
        <dbReference type="Proteomes" id="UP001139095"/>
    </source>
</evidence>
<dbReference type="GO" id="GO:0005829">
    <property type="term" value="C:cytosol"/>
    <property type="evidence" value="ECO:0007669"/>
    <property type="project" value="TreeGrafter"/>
</dbReference>
<comment type="pathway">
    <text evidence="1 12">Amino-acid biosynthesis; L-tryptophan biosynthesis; L-tryptophan from chorismate: step 2/5.</text>
</comment>
<evidence type="ECO:0000256" key="1">
    <source>
        <dbReference type="ARBA" id="ARBA00004907"/>
    </source>
</evidence>
<feature type="binding site" evidence="12">
    <location>
        <begin position="91"/>
        <end position="94"/>
    </location>
    <ligand>
        <name>5-phospho-alpha-D-ribose 1-diphosphate</name>
        <dbReference type="ChEBI" id="CHEBI:58017"/>
    </ligand>
</feature>
<evidence type="ECO:0000259" key="13">
    <source>
        <dbReference type="Pfam" id="PF00591"/>
    </source>
</evidence>
<evidence type="ECO:0000256" key="10">
    <source>
        <dbReference type="ARBA" id="ARBA00052328"/>
    </source>
</evidence>
<feature type="binding site" evidence="12">
    <location>
        <position position="167"/>
    </location>
    <ligand>
        <name>anthranilate</name>
        <dbReference type="ChEBI" id="CHEBI:16567"/>
        <label>2</label>
    </ligand>
</feature>
<feature type="binding site" evidence="12">
    <location>
        <position position="227"/>
    </location>
    <ligand>
        <name>Mg(2+)</name>
        <dbReference type="ChEBI" id="CHEBI:18420"/>
        <label>2</label>
    </ligand>
</feature>
<dbReference type="Gene3D" id="1.20.970.10">
    <property type="entry name" value="Transferase, Pyrimidine Nucleoside Phosphorylase, Chain C"/>
    <property type="match status" value="1"/>
</dbReference>
<feature type="domain" description="Glycosyl transferase family 3 N-terminal" evidence="14">
    <location>
        <begin position="4"/>
        <end position="64"/>
    </location>
</feature>
<dbReference type="EMBL" id="JAJATW010000003">
    <property type="protein sequence ID" value="MCB5161016.1"/>
    <property type="molecule type" value="Genomic_DNA"/>
</dbReference>
<protein>
    <recommendedName>
        <fullName evidence="12">Anthranilate phosphoribosyltransferase</fullName>
        <ecNumber evidence="12">2.4.2.18</ecNumber>
    </recommendedName>
</protein>
<feature type="binding site" evidence="12">
    <location>
        <position position="81"/>
    </location>
    <ligand>
        <name>5-phospho-alpha-D-ribose 1-diphosphate</name>
        <dbReference type="ChEBI" id="CHEBI:58017"/>
    </ligand>
</feature>
<feature type="binding site" evidence="12">
    <location>
        <position position="93"/>
    </location>
    <ligand>
        <name>Mg(2+)</name>
        <dbReference type="ChEBI" id="CHEBI:18420"/>
        <label>1</label>
    </ligand>
</feature>
<sequence length="347" mass="36460">MDIQQAISAVVEHQNLSSDDMQSVMTDIMTGKTTPAQIGGFLIALRMKGETVEEITAAAQVMRALSSKVALDLEHVVDTCGTGGDGSHIFNVSTASAFVVASAGGKVAKHGGRSVSSKSGSADVLEQAGIFLGLDAEQVCRCIEDIGLGFMFAPNHHSAMKHAVGPRKEMATRTIFNLLGPLTNPANAKRQVMGVFHKKWVRPIAEVLKALGSEHVMVVHSEDGLDEISIAAPTYVAELKNGQITEYSVSPEDFGIPLQSIESLQAFDATESLALIKTALEGKGKVNPARDIVALNAGAAIYVSGIADSLTEGVTIAEDVIGGGTAKIKMSELASFTRCFMSTDSAK</sequence>